<proteinExistence type="predicted"/>
<keyword evidence="4 6" id="KW-0472">Membrane</keyword>
<evidence type="ECO:0000313" key="7">
    <source>
        <dbReference type="EMBL" id="KAL1877888.1"/>
    </source>
</evidence>
<evidence type="ECO:0000256" key="2">
    <source>
        <dbReference type="ARBA" id="ARBA00022692"/>
    </source>
</evidence>
<dbReference type="Proteomes" id="UP001583177">
    <property type="component" value="Unassembled WGS sequence"/>
</dbReference>
<feature type="transmembrane region" description="Helical" evidence="6">
    <location>
        <begin position="212"/>
        <end position="235"/>
    </location>
</feature>
<keyword evidence="2 6" id="KW-0812">Transmembrane</keyword>
<evidence type="ECO:0000313" key="8">
    <source>
        <dbReference type="Proteomes" id="UP001583177"/>
    </source>
</evidence>
<evidence type="ECO:0000256" key="3">
    <source>
        <dbReference type="ARBA" id="ARBA00022989"/>
    </source>
</evidence>
<dbReference type="PANTHER" id="PTHR15549">
    <property type="entry name" value="PAIRED IMMUNOGLOBULIN-LIKE TYPE 2 RECEPTOR"/>
    <property type="match status" value="1"/>
</dbReference>
<keyword evidence="8" id="KW-1185">Reference proteome</keyword>
<comment type="subcellular location">
    <subcellularLocation>
        <location evidence="1">Membrane</location>
        <topology evidence="1">Single-pass membrane protein</topology>
    </subcellularLocation>
</comment>
<accession>A0ABR3XQK9</accession>
<feature type="region of interest" description="Disordered" evidence="5">
    <location>
        <begin position="243"/>
        <end position="314"/>
    </location>
</feature>
<organism evidence="7 8">
    <name type="scientific">Diaporthe australafricana</name>
    <dbReference type="NCBI Taxonomy" id="127596"/>
    <lineage>
        <taxon>Eukaryota</taxon>
        <taxon>Fungi</taxon>
        <taxon>Dikarya</taxon>
        <taxon>Ascomycota</taxon>
        <taxon>Pezizomycotina</taxon>
        <taxon>Sordariomycetes</taxon>
        <taxon>Sordariomycetidae</taxon>
        <taxon>Diaporthales</taxon>
        <taxon>Diaporthaceae</taxon>
        <taxon>Diaporthe</taxon>
    </lineage>
</organism>
<reference evidence="7 8" key="1">
    <citation type="journal article" date="2024" name="IMA Fungus">
        <title>IMA Genome - F19 : A genome assembly and annotation guide to empower mycologists, including annotated draft genome sequences of Ceratocystis pirilliformis, Diaporthe australafricana, Fusarium ophioides, Paecilomyces lecythidis, and Sporothrix stenoceras.</title>
        <authorList>
            <person name="Aylward J."/>
            <person name="Wilson A.M."/>
            <person name="Visagie C.M."/>
            <person name="Spraker J."/>
            <person name="Barnes I."/>
            <person name="Buitendag C."/>
            <person name="Ceriani C."/>
            <person name="Del Mar Angel L."/>
            <person name="du Plessis D."/>
            <person name="Fuchs T."/>
            <person name="Gasser K."/>
            <person name="Kramer D."/>
            <person name="Li W."/>
            <person name="Munsamy K."/>
            <person name="Piso A."/>
            <person name="Price J.L."/>
            <person name="Sonnekus B."/>
            <person name="Thomas C."/>
            <person name="van der Nest A."/>
            <person name="van Dijk A."/>
            <person name="van Heerden A."/>
            <person name="van Vuuren N."/>
            <person name="Yilmaz N."/>
            <person name="Duong T.A."/>
            <person name="van der Merwe N.A."/>
            <person name="Wingfield M.J."/>
            <person name="Wingfield B.D."/>
        </authorList>
    </citation>
    <scope>NUCLEOTIDE SEQUENCE [LARGE SCALE GENOMIC DNA]</scope>
    <source>
        <strain evidence="7 8">CMW 18300</strain>
    </source>
</reference>
<keyword evidence="3 6" id="KW-1133">Transmembrane helix</keyword>
<feature type="compositionally biased region" description="Basic and acidic residues" evidence="5">
    <location>
        <begin position="283"/>
        <end position="294"/>
    </location>
</feature>
<evidence type="ECO:0000256" key="1">
    <source>
        <dbReference type="ARBA" id="ARBA00004167"/>
    </source>
</evidence>
<evidence type="ECO:0000256" key="6">
    <source>
        <dbReference type="SAM" id="Phobius"/>
    </source>
</evidence>
<dbReference type="InterPro" id="IPR051694">
    <property type="entry name" value="Immunoregulatory_rcpt-like"/>
</dbReference>
<name>A0ABR3XQK9_9PEZI</name>
<evidence type="ECO:0000256" key="5">
    <source>
        <dbReference type="SAM" id="MobiDB-lite"/>
    </source>
</evidence>
<comment type="caution">
    <text evidence="7">The sequence shown here is derived from an EMBL/GenBank/DDBJ whole genome shotgun (WGS) entry which is preliminary data.</text>
</comment>
<evidence type="ECO:0000256" key="4">
    <source>
        <dbReference type="ARBA" id="ARBA00023136"/>
    </source>
</evidence>
<gene>
    <name evidence="7" type="ORF">Daus18300_002241</name>
</gene>
<dbReference type="EMBL" id="JAWRVE010000013">
    <property type="protein sequence ID" value="KAL1877888.1"/>
    <property type="molecule type" value="Genomic_DNA"/>
</dbReference>
<protein>
    <submittedName>
        <fullName evidence="7">Uncharacterized protein</fullName>
    </submittedName>
</protein>
<sequence length="314" mass="32375">MTTTIPAFTNTLGPLTTAWAPPASCTTGFAANNREAWLDQECTGNDFGANPSCWPPRTEGAASLSGALSTWGIYSPGTLCPSGKVAACSYDGSKNTGAFQFYFTPGPSETAIGCCPSGFFCYGDQKCAVSISSSTIATAQCSGGDAIDLATLSIPYTTTQSSSVATISTFTAIAPLLQLMYQSSDVSTASTTGSSSSSDTATSSGQGLSTGAAAGIGVGVGLGVVILAVAAFWFWRARRKNSRAAPQDRRSNAEDFRDSRHGGSDAKKPMELQGYSAIPEIDTSTRVEEVEGRGVDGPQVNATRVQKVTPVELA</sequence>
<feature type="compositionally biased region" description="Basic and acidic residues" evidence="5">
    <location>
        <begin position="246"/>
        <end position="270"/>
    </location>
</feature>